<keyword evidence="2" id="KW-0067">ATP-binding</keyword>
<protein>
    <submittedName>
        <fullName evidence="3">Long chain acyl-CoA synthetase 7 peroxisomal</fullName>
        <ecNumber evidence="3">6.2.1.3</ecNumber>
    </submittedName>
</protein>
<name>A0ABU6VPC7_9FABA</name>
<dbReference type="PANTHER" id="PTHR43272">
    <property type="entry name" value="LONG-CHAIN-FATTY-ACID--COA LIGASE"/>
    <property type="match status" value="1"/>
</dbReference>
<evidence type="ECO:0000256" key="2">
    <source>
        <dbReference type="ARBA" id="ARBA00022840"/>
    </source>
</evidence>
<dbReference type="GO" id="GO:0004467">
    <property type="term" value="F:long-chain fatty acid-CoA ligase activity"/>
    <property type="evidence" value="ECO:0007669"/>
    <property type="project" value="UniProtKB-EC"/>
</dbReference>
<dbReference type="EC" id="6.2.1.3" evidence="3"/>
<accession>A0ABU6VPC7</accession>
<sequence length="155" mass="16899">MSYPNPSCDLVSLPRPIAVRTPPHHPAGSLGQAAIILKFVTRAASSLLPGAPPPISSSVVSASSILTSRPSQLSLKLCTSQMAKEVELVDVPKMNYTSDDQPYPRGEMCVRGSIIFQGHYEDEAQTKEVIDEEGWFHNGDIWTWLPGASLKIIDR</sequence>
<dbReference type="Proteomes" id="UP001341840">
    <property type="component" value="Unassembled WGS sequence"/>
</dbReference>
<keyword evidence="1" id="KW-0547">Nucleotide-binding</keyword>
<keyword evidence="4" id="KW-1185">Reference proteome</keyword>
<gene>
    <name evidence="3" type="primary">LACS7_1</name>
    <name evidence="3" type="ORF">PIB30_076497</name>
</gene>
<evidence type="ECO:0000256" key="1">
    <source>
        <dbReference type="ARBA" id="ARBA00022741"/>
    </source>
</evidence>
<keyword evidence="3" id="KW-0436">Ligase</keyword>
<evidence type="ECO:0000313" key="3">
    <source>
        <dbReference type="EMBL" id="MED6175232.1"/>
    </source>
</evidence>
<proteinExistence type="predicted"/>
<evidence type="ECO:0000313" key="4">
    <source>
        <dbReference type="Proteomes" id="UP001341840"/>
    </source>
</evidence>
<dbReference type="EMBL" id="JASCZI010152038">
    <property type="protein sequence ID" value="MED6175232.1"/>
    <property type="molecule type" value="Genomic_DNA"/>
</dbReference>
<dbReference type="SUPFAM" id="SSF56801">
    <property type="entry name" value="Acetyl-CoA synthetase-like"/>
    <property type="match status" value="1"/>
</dbReference>
<dbReference type="PANTHER" id="PTHR43272:SF33">
    <property type="entry name" value="AMP-BINDING DOMAIN-CONTAINING PROTEIN-RELATED"/>
    <property type="match status" value="1"/>
</dbReference>
<reference evidence="3 4" key="1">
    <citation type="journal article" date="2023" name="Plants (Basel)">
        <title>Bridging the Gap: Combining Genomics and Transcriptomics Approaches to Understand Stylosanthes scabra, an Orphan Legume from the Brazilian Caatinga.</title>
        <authorList>
            <person name="Ferreira-Neto J.R.C."/>
            <person name="da Silva M.D."/>
            <person name="Binneck E."/>
            <person name="de Melo N.F."/>
            <person name="da Silva R.H."/>
            <person name="de Melo A.L.T.M."/>
            <person name="Pandolfi V."/>
            <person name="Bustamante F.O."/>
            <person name="Brasileiro-Vidal A.C."/>
            <person name="Benko-Iseppon A.M."/>
        </authorList>
    </citation>
    <scope>NUCLEOTIDE SEQUENCE [LARGE SCALE GENOMIC DNA]</scope>
    <source>
        <tissue evidence="3">Leaves</tissue>
    </source>
</reference>
<comment type="caution">
    <text evidence="3">The sequence shown here is derived from an EMBL/GenBank/DDBJ whole genome shotgun (WGS) entry which is preliminary data.</text>
</comment>
<dbReference type="Gene3D" id="2.30.38.10">
    <property type="entry name" value="Luciferase, Domain 3"/>
    <property type="match status" value="1"/>
</dbReference>
<organism evidence="3 4">
    <name type="scientific">Stylosanthes scabra</name>
    <dbReference type="NCBI Taxonomy" id="79078"/>
    <lineage>
        <taxon>Eukaryota</taxon>
        <taxon>Viridiplantae</taxon>
        <taxon>Streptophyta</taxon>
        <taxon>Embryophyta</taxon>
        <taxon>Tracheophyta</taxon>
        <taxon>Spermatophyta</taxon>
        <taxon>Magnoliopsida</taxon>
        <taxon>eudicotyledons</taxon>
        <taxon>Gunneridae</taxon>
        <taxon>Pentapetalae</taxon>
        <taxon>rosids</taxon>
        <taxon>fabids</taxon>
        <taxon>Fabales</taxon>
        <taxon>Fabaceae</taxon>
        <taxon>Papilionoideae</taxon>
        <taxon>50 kb inversion clade</taxon>
        <taxon>dalbergioids sensu lato</taxon>
        <taxon>Dalbergieae</taxon>
        <taxon>Pterocarpus clade</taxon>
        <taxon>Stylosanthes</taxon>
    </lineage>
</organism>